<protein>
    <submittedName>
        <fullName evidence="2">Uncharacterized protein</fullName>
    </submittedName>
</protein>
<evidence type="ECO:0000313" key="3">
    <source>
        <dbReference type="Proteomes" id="UP001570511"/>
    </source>
</evidence>
<feature type="transmembrane region" description="Helical" evidence="1">
    <location>
        <begin position="21"/>
        <end position="49"/>
    </location>
</feature>
<comment type="caution">
    <text evidence="2">The sequence shown here is derived from an EMBL/GenBank/DDBJ whole genome shotgun (WGS) entry which is preliminary data.</text>
</comment>
<dbReference type="RefSeq" id="WP_372389670.1">
    <property type="nucleotide sequence ID" value="NZ_JBGNYA010000001.1"/>
</dbReference>
<dbReference type="EMBL" id="JBGNYA010000001">
    <property type="protein sequence ID" value="MFA1611412.1"/>
    <property type="molecule type" value="Genomic_DNA"/>
</dbReference>
<organism evidence="2 3">
    <name type="scientific">Halobellus rubicundus</name>
    <dbReference type="NCBI Taxonomy" id="2996466"/>
    <lineage>
        <taxon>Archaea</taxon>
        <taxon>Methanobacteriati</taxon>
        <taxon>Methanobacteriota</taxon>
        <taxon>Stenosarchaea group</taxon>
        <taxon>Halobacteria</taxon>
        <taxon>Halobacteriales</taxon>
        <taxon>Haloferacaceae</taxon>
        <taxon>Halobellus</taxon>
    </lineage>
</organism>
<reference evidence="2 3" key="1">
    <citation type="submission" date="2024-08" db="EMBL/GenBank/DDBJ databases">
        <title>Halobellus sp. MBLA0158 whole genome sequence.</title>
        <authorList>
            <person name="Hwang C.Y."/>
            <person name="Cho E.-S."/>
            <person name="Seo M.-J."/>
        </authorList>
    </citation>
    <scope>NUCLEOTIDE SEQUENCE [LARGE SCALE GENOMIC DNA]</scope>
    <source>
        <strain evidence="2 3">MBLA0158</strain>
    </source>
</reference>
<gene>
    <name evidence="2" type="ORF">OS889_10415</name>
</gene>
<dbReference type="AlphaFoldDB" id="A0ABD5MDP2"/>
<evidence type="ECO:0000256" key="1">
    <source>
        <dbReference type="SAM" id="Phobius"/>
    </source>
</evidence>
<accession>A0ABD5MDP2</accession>
<dbReference type="Proteomes" id="UP001570511">
    <property type="component" value="Unassembled WGS sequence"/>
</dbReference>
<sequence>MAIEHLERQTFGAELTPLERLVAGVCAVAGGIGHALLAAAFATLLYVLLFVA</sequence>
<keyword evidence="1" id="KW-0472">Membrane</keyword>
<keyword evidence="1" id="KW-0812">Transmembrane</keyword>
<evidence type="ECO:0000313" key="2">
    <source>
        <dbReference type="EMBL" id="MFA1611412.1"/>
    </source>
</evidence>
<name>A0ABD5MDP2_9EURY</name>
<proteinExistence type="predicted"/>
<keyword evidence="3" id="KW-1185">Reference proteome</keyword>
<keyword evidence="1" id="KW-1133">Transmembrane helix</keyword>